<evidence type="ECO:0000256" key="1">
    <source>
        <dbReference type="SAM" id="MobiDB-lite"/>
    </source>
</evidence>
<dbReference type="InterPro" id="IPR006525">
    <property type="entry name" value="Cystatin-related_pln"/>
</dbReference>
<organism evidence="2 4">
    <name type="scientific">Raphanus sativus</name>
    <name type="common">Radish</name>
    <name type="synonym">Raphanus raphanistrum var. sativus</name>
    <dbReference type="NCBI Taxonomy" id="3726"/>
    <lineage>
        <taxon>Eukaryota</taxon>
        <taxon>Viridiplantae</taxon>
        <taxon>Streptophyta</taxon>
        <taxon>Embryophyta</taxon>
        <taxon>Tracheophyta</taxon>
        <taxon>Spermatophyta</taxon>
        <taxon>Magnoliopsida</taxon>
        <taxon>eudicotyledons</taxon>
        <taxon>Gunneridae</taxon>
        <taxon>Pentapetalae</taxon>
        <taxon>rosids</taxon>
        <taxon>malvids</taxon>
        <taxon>Brassicales</taxon>
        <taxon>Brassicaceae</taxon>
        <taxon>Brassiceae</taxon>
        <taxon>Raphanus</taxon>
    </lineage>
</organism>
<gene>
    <name evidence="3 4 5" type="primary">LOC108842530</name>
</gene>
<dbReference type="RefSeq" id="XP_056852265.1">
    <property type="nucleotide sequence ID" value="XM_056996285.1"/>
</dbReference>
<reference evidence="3 4" key="1">
    <citation type="submission" date="2025-04" db="UniProtKB">
        <authorList>
            <consortium name="RefSeq"/>
        </authorList>
    </citation>
    <scope>IDENTIFICATION</scope>
    <source>
        <tissue evidence="3 4">Leaf</tissue>
    </source>
</reference>
<dbReference type="AlphaFoldDB" id="A0A9W3CL84"/>
<dbReference type="OrthoDB" id="1112063at2759"/>
<dbReference type="KEGG" id="rsz:108842530"/>
<dbReference type="GeneID" id="108842530"/>
<dbReference type="Gene3D" id="3.10.450.10">
    <property type="match status" value="1"/>
</dbReference>
<dbReference type="RefSeq" id="XP_056852266.1">
    <property type="nucleotide sequence ID" value="XM_056996286.1"/>
</dbReference>
<evidence type="ECO:0000313" key="4">
    <source>
        <dbReference type="RefSeq" id="XP_056852266.1"/>
    </source>
</evidence>
<sequence length="245" mass="28077">MKVSSAPLVLGWMHFICSSNSGFYLHRKMNPSASMIDTVEGELEVTQHVEASMSDCTKLPTKRKAETSLEADPVEGEGSRQEEHEEEKDSAESDQVWDVDSFDSDYESPSEEATDSDEFELRRYMRHLYESRGFLLDKGMVPRNLLQGWRCLNLDAIFKKPNITGREYMETMAQVAIDKYNQTKNKTVTLDHIVRAVKRMSHGVKAYITFMARETPDGELVEYQAKAEINVWQTKIHPILCRPTS</sequence>
<dbReference type="NCBIfam" id="TIGR01638">
    <property type="entry name" value="Atha_cystat_rel"/>
    <property type="match status" value="1"/>
</dbReference>
<name>A0A9W3CL84_RAPSA</name>
<dbReference type="PANTHER" id="PTHR31228">
    <property type="entry name" value="CYSTATIN/MONELLIN SUPERFAMILY PROTEIN"/>
    <property type="match status" value="1"/>
</dbReference>
<dbReference type="RefSeq" id="XP_056852267.1">
    <property type="nucleotide sequence ID" value="XM_056996287.1"/>
</dbReference>
<evidence type="ECO:0000313" key="5">
    <source>
        <dbReference type="RefSeq" id="XP_056852267.1"/>
    </source>
</evidence>
<evidence type="ECO:0000313" key="2">
    <source>
        <dbReference type="Proteomes" id="UP000504610"/>
    </source>
</evidence>
<evidence type="ECO:0000313" key="3">
    <source>
        <dbReference type="RefSeq" id="XP_056852265.1"/>
    </source>
</evidence>
<feature type="region of interest" description="Disordered" evidence="1">
    <location>
        <begin position="51"/>
        <end position="117"/>
    </location>
</feature>
<accession>A0A9W3CL84</accession>
<protein>
    <submittedName>
        <fullName evidence="3 4">Uncharacterized protein LOC108842530 isoform X1</fullName>
    </submittedName>
</protein>
<keyword evidence="2" id="KW-1185">Reference proteome</keyword>
<dbReference type="PANTHER" id="PTHR31228:SF23">
    <property type="entry name" value="CYSTATIN_MONELLIN SUPERFAMILY PROTEIN"/>
    <property type="match status" value="1"/>
</dbReference>
<proteinExistence type="predicted"/>
<feature type="compositionally biased region" description="Acidic residues" evidence="1">
    <location>
        <begin position="95"/>
        <end position="117"/>
    </location>
</feature>
<dbReference type="SUPFAM" id="SSF54403">
    <property type="entry name" value="Cystatin/monellin"/>
    <property type="match status" value="1"/>
</dbReference>
<dbReference type="Proteomes" id="UP000504610">
    <property type="component" value="Unplaced"/>
</dbReference>
<dbReference type="InterPro" id="IPR046350">
    <property type="entry name" value="Cystatin_sf"/>
</dbReference>